<dbReference type="GeneID" id="81592680"/>
<comment type="caution">
    <text evidence="2">The sequence shown here is derived from an EMBL/GenBank/DDBJ whole genome shotgun (WGS) entry which is preliminary data.</text>
</comment>
<gene>
    <name evidence="2" type="ORF">N7537_011384</name>
</gene>
<dbReference type="Proteomes" id="UP001213799">
    <property type="component" value="Unassembled WGS sequence"/>
</dbReference>
<dbReference type="EMBL" id="JAQJAE010000006">
    <property type="protein sequence ID" value="KAJ5588706.1"/>
    <property type="molecule type" value="Genomic_DNA"/>
</dbReference>
<reference evidence="2" key="2">
    <citation type="submission" date="2023-01" db="EMBL/GenBank/DDBJ databases">
        <authorList>
            <person name="Petersen C."/>
        </authorList>
    </citation>
    <scope>NUCLEOTIDE SEQUENCE</scope>
    <source>
        <strain evidence="2">IBT 12815</strain>
    </source>
</reference>
<evidence type="ECO:0000313" key="3">
    <source>
        <dbReference type="Proteomes" id="UP001213799"/>
    </source>
</evidence>
<evidence type="ECO:0000313" key="2">
    <source>
        <dbReference type="EMBL" id="KAJ5588706.1"/>
    </source>
</evidence>
<dbReference type="AlphaFoldDB" id="A0AAD6GRQ5"/>
<feature type="compositionally biased region" description="Polar residues" evidence="1">
    <location>
        <begin position="112"/>
        <end position="128"/>
    </location>
</feature>
<organism evidence="2 3">
    <name type="scientific">Penicillium hordei</name>
    <dbReference type="NCBI Taxonomy" id="40994"/>
    <lineage>
        <taxon>Eukaryota</taxon>
        <taxon>Fungi</taxon>
        <taxon>Dikarya</taxon>
        <taxon>Ascomycota</taxon>
        <taxon>Pezizomycotina</taxon>
        <taxon>Eurotiomycetes</taxon>
        <taxon>Eurotiomycetidae</taxon>
        <taxon>Eurotiales</taxon>
        <taxon>Aspergillaceae</taxon>
        <taxon>Penicillium</taxon>
    </lineage>
</organism>
<accession>A0AAD6GRQ5</accession>
<keyword evidence="3" id="KW-1185">Reference proteome</keyword>
<reference evidence="2" key="1">
    <citation type="journal article" date="2023" name="IMA Fungus">
        <title>Comparative genomic study of the Penicillium genus elucidates a diverse pangenome and 15 lateral gene transfer events.</title>
        <authorList>
            <person name="Petersen C."/>
            <person name="Sorensen T."/>
            <person name="Nielsen M.R."/>
            <person name="Sondergaard T.E."/>
            <person name="Sorensen J.L."/>
            <person name="Fitzpatrick D.A."/>
            <person name="Frisvad J.C."/>
            <person name="Nielsen K.L."/>
        </authorList>
    </citation>
    <scope>NUCLEOTIDE SEQUENCE</scope>
    <source>
        <strain evidence="2">IBT 12815</strain>
    </source>
</reference>
<protein>
    <submittedName>
        <fullName evidence="2">Uncharacterized protein</fullName>
    </submittedName>
</protein>
<feature type="compositionally biased region" description="Basic and acidic residues" evidence="1">
    <location>
        <begin position="138"/>
        <end position="148"/>
    </location>
</feature>
<feature type="region of interest" description="Disordered" evidence="1">
    <location>
        <begin position="112"/>
        <end position="148"/>
    </location>
</feature>
<sequence length="148" mass="15661">MSASYHTALHSTGIIGPSFGDAGFLSGEQHGEHHPSLSTKLRCTAAALENLAPEIDAVVTGLSGTQEVVPVLIQDLQNARSDIAYLTKLVQKQRCIIEGRDQEIRGLSQKLSSSQTLVADQTNVNPAASPSTTTSRTSSKEDYKAAGL</sequence>
<name>A0AAD6GRQ5_9EURO</name>
<dbReference type="RefSeq" id="XP_056747725.1">
    <property type="nucleotide sequence ID" value="XM_056902438.1"/>
</dbReference>
<proteinExistence type="predicted"/>
<evidence type="ECO:0000256" key="1">
    <source>
        <dbReference type="SAM" id="MobiDB-lite"/>
    </source>
</evidence>